<dbReference type="AlphaFoldDB" id="A0A1A2RIT5"/>
<dbReference type="InterPro" id="IPR036390">
    <property type="entry name" value="WH_DNA-bd_sf"/>
</dbReference>
<evidence type="ECO:0000259" key="5">
    <source>
        <dbReference type="PROSITE" id="PS50931"/>
    </source>
</evidence>
<dbReference type="PROSITE" id="PS50931">
    <property type="entry name" value="HTH_LYSR"/>
    <property type="match status" value="1"/>
</dbReference>
<dbReference type="GO" id="GO:0000976">
    <property type="term" value="F:transcription cis-regulatory region binding"/>
    <property type="evidence" value="ECO:0007669"/>
    <property type="project" value="TreeGrafter"/>
</dbReference>
<evidence type="ECO:0000256" key="2">
    <source>
        <dbReference type="ARBA" id="ARBA00023015"/>
    </source>
</evidence>
<dbReference type="PANTHER" id="PTHR30126:SF40">
    <property type="entry name" value="HTH-TYPE TRANSCRIPTIONAL REGULATOR GLTR"/>
    <property type="match status" value="1"/>
</dbReference>
<dbReference type="PRINTS" id="PR00039">
    <property type="entry name" value="HTHLYSR"/>
</dbReference>
<accession>A0A1A2RIT5</accession>
<dbReference type="SUPFAM" id="SSF46785">
    <property type="entry name" value="Winged helix' DNA-binding domain"/>
    <property type="match status" value="1"/>
</dbReference>
<evidence type="ECO:0000313" key="6">
    <source>
        <dbReference type="EMBL" id="OBH51789.1"/>
    </source>
</evidence>
<dbReference type="InterPro" id="IPR000847">
    <property type="entry name" value="LysR_HTH_N"/>
</dbReference>
<dbReference type="EMBL" id="LZJS01000176">
    <property type="protein sequence ID" value="OBH51789.1"/>
    <property type="molecule type" value="Genomic_DNA"/>
</dbReference>
<organism evidence="6 7">
    <name type="scientific">Mycobacterium colombiense</name>
    <dbReference type="NCBI Taxonomy" id="339268"/>
    <lineage>
        <taxon>Bacteria</taxon>
        <taxon>Bacillati</taxon>
        <taxon>Actinomycetota</taxon>
        <taxon>Actinomycetes</taxon>
        <taxon>Mycobacteriales</taxon>
        <taxon>Mycobacteriaceae</taxon>
        <taxon>Mycobacterium</taxon>
        <taxon>Mycobacterium avium complex (MAC)</taxon>
    </lineage>
</organism>
<evidence type="ECO:0000313" key="7">
    <source>
        <dbReference type="Proteomes" id="UP000093861"/>
    </source>
</evidence>
<comment type="caution">
    <text evidence="6">The sequence shown here is derived from an EMBL/GenBank/DDBJ whole genome shotgun (WGS) entry which is preliminary data.</text>
</comment>
<dbReference type="PANTHER" id="PTHR30126">
    <property type="entry name" value="HTH-TYPE TRANSCRIPTIONAL REGULATOR"/>
    <property type="match status" value="1"/>
</dbReference>
<dbReference type="Gene3D" id="3.40.190.10">
    <property type="entry name" value="Periplasmic binding protein-like II"/>
    <property type="match status" value="2"/>
</dbReference>
<evidence type="ECO:0000256" key="3">
    <source>
        <dbReference type="ARBA" id="ARBA00023125"/>
    </source>
</evidence>
<gene>
    <name evidence="6" type="ORF">A5685_15745</name>
</gene>
<keyword evidence="4" id="KW-0804">Transcription</keyword>
<dbReference type="Pfam" id="PF00126">
    <property type="entry name" value="HTH_1"/>
    <property type="match status" value="1"/>
</dbReference>
<sequence>MCIVEEGSITRAAVKLGLAQSALSRHMHRLEEDLGVALLLRSPRGVQLTDHGEHLRSEAAAPLRRLDLTMQWMGSTWGRIERCVRLGMPATIAPALAAPIVSTVSAALPWLQMQLDIAGSGALVDRLLADELDFAILDIPPTNALPHRRLASQQWVYVGGAESDLQPSHPVNLGVIAQRPLVVLTSPVGTDGREVTAALDQHNTLTDRIETDSVEVAKALVATGVANSILPISACLNEIGHRRLRYAPLANREITQHIFIAHGPSPIAQQEFAAHFLDLVSREVKELVRSRFWPAEHASDPTAQANCLLQP</sequence>
<keyword evidence="2" id="KW-0805">Transcription regulation</keyword>
<reference evidence="6 7" key="1">
    <citation type="submission" date="2016-06" db="EMBL/GenBank/DDBJ databases">
        <authorList>
            <person name="Kjaerup R.B."/>
            <person name="Dalgaard T.S."/>
            <person name="Juul-Madsen H.R."/>
        </authorList>
    </citation>
    <scope>NUCLEOTIDE SEQUENCE [LARGE SCALE GENOMIC DNA]</scope>
    <source>
        <strain evidence="6 7">E2464</strain>
    </source>
</reference>
<protein>
    <recommendedName>
        <fullName evidence="5">HTH lysR-type domain-containing protein</fullName>
    </recommendedName>
</protein>
<name>A0A1A2RIT5_9MYCO</name>
<keyword evidence="3" id="KW-0238">DNA-binding</keyword>
<dbReference type="Pfam" id="PF03466">
    <property type="entry name" value="LysR_substrate"/>
    <property type="match status" value="1"/>
</dbReference>
<evidence type="ECO:0000256" key="1">
    <source>
        <dbReference type="ARBA" id="ARBA00009437"/>
    </source>
</evidence>
<dbReference type="SUPFAM" id="SSF53850">
    <property type="entry name" value="Periplasmic binding protein-like II"/>
    <property type="match status" value="1"/>
</dbReference>
<feature type="domain" description="HTH lysR-type" evidence="5">
    <location>
        <begin position="1"/>
        <end position="49"/>
    </location>
</feature>
<proteinExistence type="inferred from homology"/>
<dbReference type="Proteomes" id="UP000093861">
    <property type="component" value="Unassembled WGS sequence"/>
</dbReference>
<dbReference type="GO" id="GO:0003700">
    <property type="term" value="F:DNA-binding transcription factor activity"/>
    <property type="evidence" value="ECO:0007669"/>
    <property type="project" value="InterPro"/>
</dbReference>
<dbReference type="Gene3D" id="1.10.10.10">
    <property type="entry name" value="Winged helix-like DNA-binding domain superfamily/Winged helix DNA-binding domain"/>
    <property type="match status" value="1"/>
</dbReference>
<evidence type="ECO:0000256" key="4">
    <source>
        <dbReference type="ARBA" id="ARBA00023163"/>
    </source>
</evidence>
<comment type="similarity">
    <text evidence="1">Belongs to the LysR transcriptional regulatory family.</text>
</comment>
<dbReference type="InterPro" id="IPR036388">
    <property type="entry name" value="WH-like_DNA-bd_sf"/>
</dbReference>
<dbReference type="InterPro" id="IPR005119">
    <property type="entry name" value="LysR_subst-bd"/>
</dbReference>